<evidence type="ECO:0000313" key="7">
    <source>
        <dbReference type="EMBL" id="NDW47254.1"/>
    </source>
</evidence>
<organism evidence="7">
    <name type="scientific">Ruegeria sp. PrR005</name>
    <dbReference type="NCBI Taxonomy" id="2706882"/>
    <lineage>
        <taxon>Bacteria</taxon>
        <taxon>Pseudomonadati</taxon>
        <taxon>Pseudomonadota</taxon>
        <taxon>Alphaproteobacteria</taxon>
        <taxon>Rhodobacterales</taxon>
        <taxon>Roseobacteraceae</taxon>
        <taxon>Ruegeria</taxon>
    </lineage>
</organism>
<dbReference type="InterPro" id="IPR050109">
    <property type="entry name" value="HTH-type_TetR-like_transc_reg"/>
</dbReference>
<evidence type="ECO:0000256" key="5">
    <source>
        <dbReference type="PROSITE-ProRule" id="PRU00335"/>
    </source>
</evidence>
<comment type="caution">
    <text evidence="7">The sequence shown here is derived from an EMBL/GenBank/DDBJ whole genome shotgun (WGS) entry which is preliminary data.</text>
</comment>
<evidence type="ECO:0000256" key="1">
    <source>
        <dbReference type="ARBA" id="ARBA00022491"/>
    </source>
</evidence>
<keyword evidence="3 5" id="KW-0238">DNA-binding</keyword>
<sequence length="215" mass="23249">MDSPRRSFTRESAENRREALIRATLTLIGRKGVQAATVRGIAAEAGVTLGLIRHYFEGKDELIYAAYQAHMIQLTDATMEGPRQSDKPAAHQLARIVRASLTPPVSSPKAVGLWAGFLNMVQRDPRMAEVHSRTYYDFRDRLQALIAPALEEAGETPTPERLRALAIACNAVIDGLWLEGGALPDAFGPGELVSIGLTSVGAILGLTLYDPGEEA</sequence>
<feature type="DNA-binding region" description="H-T-H motif" evidence="5">
    <location>
        <begin position="37"/>
        <end position="56"/>
    </location>
</feature>
<dbReference type="Gene3D" id="1.10.357.10">
    <property type="entry name" value="Tetracycline Repressor, domain 2"/>
    <property type="match status" value="1"/>
</dbReference>
<dbReference type="Pfam" id="PF00440">
    <property type="entry name" value="TetR_N"/>
    <property type="match status" value="1"/>
</dbReference>
<protein>
    <submittedName>
        <fullName evidence="7">TetR family transcriptional regulator</fullName>
    </submittedName>
</protein>
<dbReference type="AlphaFoldDB" id="A0A6B2NXW6"/>
<keyword evidence="2" id="KW-0805">Transcription regulation</keyword>
<dbReference type="PANTHER" id="PTHR30055:SF228">
    <property type="entry name" value="TRANSCRIPTIONAL REGULATOR-RELATED"/>
    <property type="match status" value="1"/>
</dbReference>
<dbReference type="InterPro" id="IPR009057">
    <property type="entry name" value="Homeodomain-like_sf"/>
</dbReference>
<dbReference type="InterPro" id="IPR036271">
    <property type="entry name" value="Tet_transcr_reg_TetR-rel_C_sf"/>
</dbReference>
<dbReference type="PANTHER" id="PTHR30055">
    <property type="entry name" value="HTH-TYPE TRANSCRIPTIONAL REGULATOR RUTR"/>
    <property type="match status" value="1"/>
</dbReference>
<dbReference type="PROSITE" id="PS50977">
    <property type="entry name" value="HTH_TETR_2"/>
    <property type="match status" value="1"/>
</dbReference>
<dbReference type="PRINTS" id="PR00455">
    <property type="entry name" value="HTHTETR"/>
</dbReference>
<evidence type="ECO:0000259" key="6">
    <source>
        <dbReference type="PROSITE" id="PS50977"/>
    </source>
</evidence>
<accession>A0A6B2NXW6</accession>
<reference evidence="7" key="1">
    <citation type="submission" date="2020-02" db="EMBL/GenBank/DDBJ databases">
        <title>Delineation of the pyrene-degrading pathway in Roseobacter clade bacteria by genomic analysis.</title>
        <authorList>
            <person name="Zhou H."/>
            <person name="Wang H."/>
        </authorList>
    </citation>
    <scope>NUCLEOTIDE SEQUENCE</scope>
    <source>
        <strain evidence="7">PrR005</strain>
    </source>
</reference>
<keyword evidence="1" id="KW-0678">Repressor</keyword>
<dbReference type="InterPro" id="IPR039538">
    <property type="entry name" value="BetI_C"/>
</dbReference>
<evidence type="ECO:0000256" key="3">
    <source>
        <dbReference type="ARBA" id="ARBA00023125"/>
    </source>
</evidence>
<dbReference type="SUPFAM" id="SSF46689">
    <property type="entry name" value="Homeodomain-like"/>
    <property type="match status" value="1"/>
</dbReference>
<keyword evidence="4" id="KW-0804">Transcription</keyword>
<name>A0A6B2NXW6_9RHOB</name>
<dbReference type="InterPro" id="IPR023772">
    <property type="entry name" value="DNA-bd_HTH_TetR-type_CS"/>
</dbReference>
<gene>
    <name evidence="7" type="ORF">G0P99_20095</name>
</gene>
<proteinExistence type="predicted"/>
<evidence type="ECO:0000256" key="4">
    <source>
        <dbReference type="ARBA" id="ARBA00023163"/>
    </source>
</evidence>
<dbReference type="PROSITE" id="PS01081">
    <property type="entry name" value="HTH_TETR_1"/>
    <property type="match status" value="1"/>
</dbReference>
<evidence type="ECO:0000256" key="2">
    <source>
        <dbReference type="ARBA" id="ARBA00023015"/>
    </source>
</evidence>
<feature type="domain" description="HTH tetR-type" evidence="6">
    <location>
        <begin position="14"/>
        <end position="74"/>
    </location>
</feature>
<dbReference type="GO" id="GO:0000976">
    <property type="term" value="F:transcription cis-regulatory region binding"/>
    <property type="evidence" value="ECO:0007669"/>
    <property type="project" value="TreeGrafter"/>
</dbReference>
<dbReference type="Pfam" id="PF13977">
    <property type="entry name" value="TetR_C_6"/>
    <property type="match status" value="1"/>
</dbReference>
<dbReference type="GO" id="GO:0003700">
    <property type="term" value="F:DNA-binding transcription factor activity"/>
    <property type="evidence" value="ECO:0007669"/>
    <property type="project" value="TreeGrafter"/>
</dbReference>
<dbReference type="InterPro" id="IPR001647">
    <property type="entry name" value="HTH_TetR"/>
</dbReference>
<dbReference type="RefSeq" id="WP_164132251.1">
    <property type="nucleotide sequence ID" value="NZ_JAAGOX010000053.1"/>
</dbReference>
<dbReference type="SUPFAM" id="SSF48498">
    <property type="entry name" value="Tetracyclin repressor-like, C-terminal domain"/>
    <property type="match status" value="1"/>
</dbReference>
<dbReference type="EMBL" id="JAAGOX010000053">
    <property type="protein sequence ID" value="NDW47254.1"/>
    <property type="molecule type" value="Genomic_DNA"/>
</dbReference>